<dbReference type="AlphaFoldDB" id="A0A2P2NE59"/>
<organism evidence="1">
    <name type="scientific">Rhizophora mucronata</name>
    <name type="common">Asiatic mangrove</name>
    <dbReference type="NCBI Taxonomy" id="61149"/>
    <lineage>
        <taxon>Eukaryota</taxon>
        <taxon>Viridiplantae</taxon>
        <taxon>Streptophyta</taxon>
        <taxon>Embryophyta</taxon>
        <taxon>Tracheophyta</taxon>
        <taxon>Spermatophyta</taxon>
        <taxon>Magnoliopsida</taxon>
        <taxon>eudicotyledons</taxon>
        <taxon>Gunneridae</taxon>
        <taxon>Pentapetalae</taxon>
        <taxon>rosids</taxon>
        <taxon>fabids</taxon>
        <taxon>Malpighiales</taxon>
        <taxon>Rhizophoraceae</taxon>
        <taxon>Rhizophora</taxon>
    </lineage>
</organism>
<evidence type="ECO:0000313" key="1">
    <source>
        <dbReference type="EMBL" id="MBX40788.1"/>
    </source>
</evidence>
<protein>
    <submittedName>
        <fullName evidence="1">Uncharacterized protein</fullName>
    </submittedName>
</protein>
<accession>A0A2P2NE59</accession>
<name>A0A2P2NE59_RHIMU</name>
<sequence length="31" mass="3517">MFWCCALLMLSPYIVELFGRAIVMVISCGSY</sequence>
<dbReference type="EMBL" id="GGEC01060304">
    <property type="protein sequence ID" value="MBX40788.1"/>
    <property type="molecule type" value="Transcribed_RNA"/>
</dbReference>
<proteinExistence type="predicted"/>
<reference evidence="1" key="1">
    <citation type="submission" date="2018-02" db="EMBL/GenBank/DDBJ databases">
        <title>Rhizophora mucronata_Transcriptome.</title>
        <authorList>
            <person name="Meera S.P."/>
            <person name="Sreeshan A."/>
            <person name="Augustine A."/>
        </authorList>
    </citation>
    <scope>NUCLEOTIDE SEQUENCE</scope>
    <source>
        <tissue evidence="1">Leaf</tissue>
    </source>
</reference>